<organism evidence="1 2">
    <name type="scientific">Pseudomonas eucalypticola</name>
    <dbReference type="NCBI Taxonomy" id="2599595"/>
    <lineage>
        <taxon>Bacteria</taxon>
        <taxon>Pseudomonadati</taxon>
        <taxon>Pseudomonadota</taxon>
        <taxon>Gammaproteobacteria</taxon>
        <taxon>Pseudomonadales</taxon>
        <taxon>Pseudomonadaceae</taxon>
        <taxon>Pseudomonas</taxon>
    </lineage>
</organism>
<dbReference type="EMBL" id="CP056030">
    <property type="protein sequence ID" value="QKZ03842.1"/>
    <property type="molecule type" value="Genomic_DNA"/>
</dbReference>
<proteinExistence type="predicted"/>
<name>A0A7D5H2G3_9PSED</name>
<sequence length="55" mass="6036">MDSSLLSGEKNVAWAGQAMLSGHKGTFENDGEPAAFSFDPIFQRLTAKPGSHRRW</sequence>
<evidence type="ECO:0000313" key="1">
    <source>
        <dbReference type="EMBL" id="QKZ03842.1"/>
    </source>
</evidence>
<accession>A0A7D5H2G3</accession>
<dbReference type="RefSeq" id="WP_158155912.1">
    <property type="nucleotide sequence ID" value="NZ_CP056030.1"/>
</dbReference>
<evidence type="ECO:0000313" key="2">
    <source>
        <dbReference type="Proteomes" id="UP000509568"/>
    </source>
</evidence>
<protein>
    <submittedName>
        <fullName evidence="1">Uncharacterized protein</fullName>
    </submittedName>
</protein>
<gene>
    <name evidence="1" type="ORF">HWQ56_08620</name>
</gene>
<reference evidence="1 2" key="1">
    <citation type="submission" date="2020-06" db="EMBL/GenBank/DDBJ databases">
        <title>Pseudomonas eucalypticola sp. nov., an endophyte of Eucalyptus dunnii leaves with biocontrol ability of eucalyptus leaf blight.</title>
        <authorList>
            <person name="Liu Y."/>
            <person name="Song Z."/>
            <person name="Zeng H."/>
            <person name="Lu M."/>
            <person name="Wang X."/>
            <person name="Lian X."/>
            <person name="Zhang Q."/>
        </authorList>
    </citation>
    <scope>NUCLEOTIDE SEQUENCE [LARGE SCALE GENOMIC DNA]</scope>
    <source>
        <strain evidence="1 2">NP-1</strain>
    </source>
</reference>
<keyword evidence="2" id="KW-1185">Reference proteome</keyword>
<dbReference type="Proteomes" id="UP000509568">
    <property type="component" value="Chromosome"/>
</dbReference>
<dbReference type="KEGG" id="pez:HWQ56_08620"/>
<dbReference type="AlphaFoldDB" id="A0A7D5H2G3"/>